<sequence>MEHKDNGAARESGSRSVEDPLMYVLTDEPVPEEKVRDAAFMRDYRAADEDVALLRADLERIGQALCRESAAQDVDGGRTVIPAGVTSRVRRRWALVVAAAVVASAGVVIAGEVRGGGQGEGNPPGAALTEVGQLACAEVVAEGTVVDTEPAGDSVKVTLEVDRYYKPDRGERTYSFSAPQREAESWVGSRLLVLVPQPESGSASVFREGEQAPPGAAADEPADALAWGRGFVAKWLGESLDKPCPADH</sequence>
<keyword evidence="2" id="KW-1133">Transmembrane helix</keyword>
<protein>
    <submittedName>
        <fullName evidence="3">Uncharacterized protein</fullName>
    </submittedName>
</protein>
<feature type="region of interest" description="Disordered" evidence="1">
    <location>
        <begin position="1"/>
        <end position="20"/>
    </location>
</feature>
<evidence type="ECO:0000313" key="4">
    <source>
        <dbReference type="Proteomes" id="UP000766698"/>
    </source>
</evidence>
<keyword evidence="2" id="KW-0472">Membrane</keyword>
<keyword evidence="2" id="KW-0812">Transmembrane</keyword>
<proteinExistence type="predicted"/>
<reference evidence="4" key="1">
    <citation type="journal article" date="2020" name="Syst. Appl. Microbiol.">
        <title>Streptomyces alkaliterrae sp. nov., isolated from an alkaline soil, and emended descriptions of Streptomyces alkaliphilus, Streptomyces calidiresistens and Streptomyces durbertensis.</title>
        <authorList>
            <person name="Swiecimska M."/>
            <person name="Golinska P."/>
            <person name="Nouioui I."/>
            <person name="Wypij M."/>
            <person name="Rai M."/>
            <person name="Sangal V."/>
            <person name="Goodfellow M."/>
        </authorList>
    </citation>
    <scope>NUCLEOTIDE SEQUENCE [LARGE SCALE GENOMIC DNA]</scope>
    <source>
        <strain evidence="4">DSM 104538</strain>
    </source>
</reference>
<evidence type="ECO:0000256" key="1">
    <source>
        <dbReference type="SAM" id="MobiDB-lite"/>
    </source>
</evidence>
<dbReference type="Proteomes" id="UP000766698">
    <property type="component" value="Unassembled WGS sequence"/>
</dbReference>
<keyword evidence="4" id="KW-1185">Reference proteome</keyword>
<dbReference type="RefSeq" id="WP_182853670.1">
    <property type="nucleotide sequence ID" value="NZ_WMLF01000010.1"/>
</dbReference>
<feature type="compositionally biased region" description="Low complexity" evidence="1">
    <location>
        <begin position="211"/>
        <end position="221"/>
    </location>
</feature>
<evidence type="ECO:0000256" key="2">
    <source>
        <dbReference type="SAM" id="Phobius"/>
    </source>
</evidence>
<name>A0ABR6EA88_9ACTN</name>
<feature type="compositionally biased region" description="Basic and acidic residues" evidence="1">
    <location>
        <begin position="1"/>
        <end position="18"/>
    </location>
</feature>
<accession>A0ABR6EA88</accession>
<evidence type="ECO:0000313" key="3">
    <source>
        <dbReference type="EMBL" id="MBB1242241.1"/>
    </source>
</evidence>
<gene>
    <name evidence="3" type="ORF">GL263_01405</name>
</gene>
<comment type="caution">
    <text evidence="3">The sequence shown here is derived from an EMBL/GenBank/DDBJ whole genome shotgun (WGS) entry which is preliminary data.</text>
</comment>
<dbReference type="EMBL" id="WMLF01000010">
    <property type="protein sequence ID" value="MBB1242241.1"/>
    <property type="molecule type" value="Genomic_DNA"/>
</dbReference>
<feature type="transmembrane region" description="Helical" evidence="2">
    <location>
        <begin position="93"/>
        <end position="111"/>
    </location>
</feature>
<feature type="region of interest" description="Disordered" evidence="1">
    <location>
        <begin position="202"/>
        <end position="221"/>
    </location>
</feature>
<organism evidence="3 4">
    <name type="scientific">Streptomyces durbertensis</name>
    <dbReference type="NCBI Taxonomy" id="2448886"/>
    <lineage>
        <taxon>Bacteria</taxon>
        <taxon>Bacillati</taxon>
        <taxon>Actinomycetota</taxon>
        <taxon>Actinomycetes</taxon>
        <taxon>Kitasatosporales</taxon>
        <taxon>Streptomycetaceae</taxon>
        <taxon>Streptomyces</taxon>
    </lineage>
</organism>